<dbReference type="InterPro" id="IPR021390">
    <property type="entry name" value="DUF3025"/>
</dbReference>
<evidence type="ECO:0000313" key="1">
    <source>
        <dbReference type="EMBL" id="ALF59640.1"/>
    </source>
</evidence>
<dbReference type="STRING" id="45610.AOC03_05900"/>
<dbReference type="RefSeq" id="WP_062534192.1">
    <property type="nucleotide sequence ID" value="NZ_CP012678.1"/>
</dbReference>
<dbReference type="EMBL" id="CP012678">
    <property type="protein sequence ID" value="ALF59640.1"/>
    <property type="molecule type" value="Genomic_DNA"/>
</dbReference>
<dbReference type="Proteomes" id="UP000059847">
    <property type="component" value="Chromosome"/>
</dbReference>
<dbReference type="AlphaFoldDB" id="A0A0M4T295"/>
<reference evidence="1 2" key="1">
    <citation type="submission" date="2015-09" db="EMBL/GenBank/DDBJ databases">
        <title>Complete genome of Psychrobacter urativorans R10.10B.</title>
        <authorList>
            <person name="See-Too W.S."/>
            <person name="Chan K.G."/>
        </authorList>
    </citation>
    <scope>NUCLEOTIDE SEQUENCE [LARGE SCALE GENOMIC DNA]</scope>
    <source>
        <strain evidence="1 2">R10.10B</strain>
    </source>
</reference>
<dbReference type="Pfam" id="PF11227">
    <property type="entry name" value="DUF3025"/>
    <property type="match status" value="1"/>
</dbReference>
<sequence length="370" mass="41383">MSHHAKCIEIDIIETTRPVEIVIMNDTVPPTPSFTTPKASLDLSFAAIDWQAPWMAHISHLRFLSERVQNLSNRTECSAKNVEAQKIDKAESDKNSGKSSTVIADLLNTGMCQQAERTQHQPQTKLLLAKSILNNQAHTLKFVAQDDLPEGIGYEHFIGTTGNIPTRENLHDLFNGSIWLTFPKTKALLNYHHMLEMAAQSTNAIDSPKNPRGRVRDTITVFDENGAILVTCEPDIGTALIDFNWQNSLVAPRAEWDNPLAPRNDAKAAVYIFGHALLEQLIEPRKTLCAHSVVLNVSPDFFTQALPERIAQIDTLLAEHMHHLLSQEAVTPRQLAPLPILGVPHFWADNVNPEFYSDSRVFRSGRRTSL</sequence>
<protein>
    <recommendedName>
        <fullName evidence="3">DUF3025 domain-containing protein</fullName>
    </recommendedName>
</protein>
<dbReference type="KEGG" id="pur:AOC03_05900"/>
<evidence type="ECO:0000313" key="2">
    <source>
        <dbReference type="Proteomes" id="UP000059847"/>
    </source>
</evidence>
<gene>
    <name evidence="1" type="ORF">AOC03_05900</name>
</gene>
<accession>A0A0M4T295</accession>
<dbReference type="OrthoDB" id="5292474at2"/>
<keyword evidence="2" id="KW-1185">Reference proteome</keyword>
<proteinExistence type="predicted"/>
<name>A0A0M4T295_9GAMM</name>
<evidence type="ECO:0008006" key="3">
    <source>
        <dbReference type="Google" id="ProtNLM"/>
    </source>
</evidence>
<organism evidence="1 2">
    <name type="scientific">Psychrobacter urativorans</name>
    <dbReference type="NCBI Taxonomy" id="45610"/>
    <lineage>
        <taxon>Bacteria</taxon>
        <taxon>Pseudomonadati</taxon>
        <taxon>Pseudomonadota</taxon>
        <taxon>Gammaproteobacteria</taxon>
        <taxon>Moraxellales</taxon>
        <taxon>Moraxellaceae</taxon>
        <taxon>Psychrobacter</taxon>
    </lineage>
</organism>